<name>A0AAV5DUS2_ELECO</name>
<dbReference type="PANTHER" id="PTHR33669">
    <property type="entry name" value="PROTEIN NEGATIVE REGULATOR OF RESISTANCE"/>
    <property type="match status" value="1"/>
</dbReference>
<keyword evidence="6" id="KW-1185">Reference proteome</keyword>
<proteinExistence type="inferred from homology"/>
<dbReference type="EMBL" id="BQKI01000071">
    <property type="protein sequence ID" value="GJN14182.1"/>
    <property type="molecule type" value="Genomic_DNA"/>
</dbReference>
<dbReference type="PANTHER" id="PTHR33669:SF4">
    <property type="entry name" value="NRR REPRESSOR HOMOLOG 2"/>
    <property type="match status" value="1"/>
</dbReference>
<feature type="region of interest" description="Disordered" evidence="4">
    <location>
        <begin position="1"/>
        <end position="57"/>
    </location>
</feature>
<evidence type="ECO:0000313" key="6">
    <source>
        <dbReference type="Proteomes" id="UP001054889"/>
    </source>
</evidence>
<evidence type="ECO:0000256" key="3">
    <source>
        <dbReference type="ARBA" id="ARBA00023242"/>
    </source>
</evidence>
<evidence type="ECO:0000256" key="4">
    <source>
        <dbReference type="SAM" id="MobiDB-lite"/>
    </source>
</evidence>
<comment type="caution">
    <text evidence="5">The sequence shown here is derived from an EMBL/GenBank/DDBJ whole genome shotgun (WGS) entry which is preliminary data.</text>
</comment>
<dbReference type="InterPro" id="IPR031425">
    <property type="entry name" value="NPR1/NH1-interacting"/>
</dbReference>
<evidence type="ECO:0000313" key="5">
    <source>
        <dbReference type="EMBL" id="GJN14182.1"/>
    </source>
</evidence>
<gene>
    <name evidence="5" type="primary">gb00971</name>
    <name evidence="5" type="ORF">PR202_gb00971</name>
</gene>
<comment type="subcellular location">
    <subcellularLocation>
        <location evidence="1">Nucleus</location>
    </subcellularLocation>
</comment>
<evidence type="ECO:0000256" key="2">
    <source>
        <dbReference type="ARBA" id="ARBA00009937"/>
    </source>
</evidence>
<keyword evidence="3" id="KW-0539">Nucleus</keyword>
<comment type="similarity">
    <text evidence="2">Belongs to the NPR1-interactor family.</text>
</comment>
<dbReference type="Pfam" id="PF15699">
    <property type="entry name" value="NPR1_interact"/>
    <property type="match status" value="1"/>
</dbReference>
<protein>
    <submittedName>
        <fullName evidence="5">Uncharacterized protein</fullName>
    </submittedName>
</protein>
<sequence length="177" mass="19391">MDATSSTEERVPPLTADGTSSEASADDEQQRQQPTPLPAGASGGAAVKDESGGEEDEQVERFFALLANIRVLRGMYGAAASGADCRGRKRARDAEPPWKPAFKLEDFEEEEGDSKKKMKKVEGITMGGARRSAGTYGSIFFRTRKLKQIDPYMPAGFSKQNQSEAIVTIQMNLRRKR</sequence>
<organism evidence="5 6">
    <name type="scientific">Eleusine coracana subsp. coracana</name>
    <dbReference type="NCBI Taxonomy" id="191504"/>
    <lineage>
        <taxon>Eukaryota</taxon>
        <taxon>Viridiplantae</taxon>
        <taxon>Streptophyta</taxon>
        <taxon>Embryophyta</taxon>
        <taxon>Tracheophyta</taxon>
        <taxon>Spermatophyta</taxon>
        <taxon>Magnoliopsida</taxon>
        <taxon>Liliopsida</taxon>
        <taxon>Poales</taxon>
        <taxon>Poaceae</taxon>
        <taxon>PACMAD clade</taxon>
        <taxon>Chloridoideae</taxon>
        <taxon>Cynodonteae</taxon>
        <taxon>Eleusininae</taxon>
        <taxon>Eleusine</taxon>
    </lineage>
</organism>
<dbReference type="GO" id="GO:0010112">
    <property type="term" value="P:regulation of systemic acquired resistance"/>
    <property type="evidence" value="ECO:0007669"/>
    <property type="project" value="InterPro"/>
</dbReference>
<reference evidence="5" key="1">
    <citation type="journal article" date="2018" name="DNA Res.">
        <title>Multiple hybrid de novo genome assembly of finger millet, an orphan allotetraploid crop.</title>
        <authorList>
            <person name="Hatakeyama M."/>
            <person name="Aluri S."/>
            <person name="Balachadran M.T."/>
            <person name="Sivarajan S.R."/>
            <person name="Patrignani A."/>
            <person name="Gruter S."/>
            <person name="Poveda L."/>
            <person name="Shimizu-Inatsugi R."/>
            <person name="Baeten J."/>
            <person name="Francoijs K.J."/>
            <person name="Nataraja K.N."/>
            <person name="Reddy Y.A.N."/>
            <person name="Phadnis S."/>
            <person name="Ravikumar R.L."/>
            <person name="Schlapbach R."/>
            <person name="Sreeman S.M."/>
            <person name="Shimizu K.K."/>
        </authorList>
    </citation>
    <scope>NUCLEOTIDE SEQUENCE</scope>
</reference>
<accession>A0AAV5DUS2</accession>
<dbReference type="AlphaFoldDB" id="A0AAV5DUS2"/>
<dbReference type="Proteomes" id="UP001054889">
    <property type="component" value="Unassembled WGS sequence"/>
</dbReference>
<evidence type="ECO:0000256" key="1">
    <source>
        <dbReference type="ARBA" id="ARBA00004123"/>
    </source>
</evidence>
<dbReference type="GO" id="GO:0005634">
    <property type="term" value="C:nucleus"/>
    <property type="evidence" value="ECO:0007669"/>
    <property type="project" value="UniProtKB-SubCell"/>
</dbReference>
<reference evidence="5" key="2">
    <citation type="submission" date="2021-12" db="EMBL/GenBank/DDBJ databases">
        <title>Resequencing data analysis of finger millet.</title>
        <authorList>
            <person name="Hatakeyama M."/>
            <person name="Aluri S."/>
            <person name="Balachadran M.T."/>
            <person name="Sivarajan S.R."/>
            <person name="Poveda L."/>
            <person name="Shimizu-Inatsugi R."/>
            <person name="Schlapbach R."/>
            <person name="Sreeman S.M."/>
            <person name="Shimizu K.K."/>
        </authorList>
    </citation>
    <scope>NUCLEOTIDE SEQUENCE</scope>
</reference>